<gene>
    <name evidence="1" type="ORF">GGX14DRAFT_667735</name>
</gene>
<name>A0AAD6UY93_9AGAR</name>
<comment type="caution">
    <text evidence="1">The sequence shown here is derived from an EMBL/GenBank/DDBJ whole genome shotgun (WGS) entry which is preliminary data.</text>
</comment>
<dbReference type="EMBL" id="JARJCW010000077">
    <property type="protein sequence ID" value="KAJ7197579.1"/>
    <property type="molecule type" value="Genomic_DNA"/>
</dbReference>
<dbReference type="AlphaFoldDB" id="A0AAD6UY93"/>
<dbReference type="Proteomes" id="UP001219525">
    <property type="component" value="Unassembled WGS sequence"/>
</dbReference>
<sequence>MARDAVLSGSNIAKDILRVKDTLQTVAFTAVLMAGLQYWCSDCLALPDTPYNQVHELVFLETFRAIAVSTGFRFYEVLLSSVTNPQILLDFYQMCVFDYMAGKLALKWTGFLAEDKWPDRVIDLVRGPHCNSDDESASDSEGGHIHRVAKKGIRSESATLFIHAQETRCLKNSQAKRGKRKVNLMERTRVRSDNAEESDISFHILKKAPIDWFDPAEFNDFPASLRFKYGRYGVALSLPEYHSCTDWKTMNKE</sequence>
<proteinExistence type="predicted"/>
<reference evidence="1" key="1">
    <citation type="submission" date="2023-03" db="EMBL/GenBank/DDBJ databases">
        <title>Massive genome expansion in bonnet fungi (Mycena s.s.) driven by repeated elements and novel gene families across ecological guilds.</title>
        <authorList>
            <consortium name="Lawrence Berkeley National Laboratory"/>
            <person name="Harder C.B."/>
            <person name="Miyauchi S."/>
            <person name="Viragh M."/>
            <person name="Kuo A."/>
            <person name="Thoen E."/>
            <person name="Andreopoulos B."/>
            <person name="Lu D."/>
            <person name="Skrede I."/>
            <person name="Drula E."/>
            <person name="Henrissat B."/>
            <person name="Morin E."/>
            <person name="Kohler A."/>
            <person name="Barry K."/>
            <person name="LaButti K."/>
            <person name="Morin E."/>
            <person name="Salamov A."/>
            <person name="Lipzen A."/>
            <person name="Mereny Z."/>
            <person name="Hegedus B."/>
            <person name="Baldrian P."/>
            <person name="Stursova M."/>
            <person name="Weitz H."/>
            <person name="Taylor A."/>
            <person name="Grigoriev I.V."/>
            <person name="Nagy L.G."/>
            <person name="Martin F."/>
            <person name="Kauserud H."/>
        </authorList>
    </citation>
    <scope>NUCLEOTIDE SEQUENCE</scope>
    <source>
        <strain evidence="1">9144</strain>
    </source>
</reference>
<accession>A0AAD6UY93</accession>
<keyword evidence="2" id="KW-1185">Reference proteome</keyword>
<evidence type="ECO:0000313" key="1">
    <source>
        <dbReference type="EMBL" id="KAJ7197579.1"/>
    </source>
</evidence>
<organism evidence="1 2">
    <name type="scientific">Mycena pura</name>
    <dbReference type="NCBI Taxonomy" id="153505"/>
    <lineage>
        <taxon>Eukaryota</taxon>
        <taxon>Fungi</taxon>
        <taxon>Dikarya</taxon>
        <taxon>Basidiomycota</taxon>
        <taxon>Agaricomycotina</taxon>
        <taxon>Agaricomycetes</taxon>
        <taxon>Agaricomycetidae</taxon>
        <taxon>Agaricales</taxon>
        <taxon>Marasmiineae</taxon>
        <taxon>Mycenaceae</taxon>
        <taxon>Mycena</taxon>
    </lineage>
</organism>
<protein>
    <submittedName>
        <fullName evidence="1">Uncharacterized protein</fullName>
    </submittedName>
</protein>
<evidence type="ECO:0000313" key="2">
    <source>
        <dbReference type="Proteomes" id="UP001219525"/>
    </source>
</evidence>